<evidence type="ECO:0000313" key="1">
    <source>
        <dbReference type="EMBL" id="DAD87393.1"/>
    </source>
</evidence>
<proteinExistence type="predicted"/>
<sequence length="310" mass="33014">MAKTTVTVGEFILNVLSAEQYAAAAKAGEIDPNQMYLTPEKQLVVAVSEDEYEAMKAAGTLDDDVLYVTPVTEQTTIAEATETTAGLMPPASMKKLNGIDEGANKYTHPTHTARASGLYKITVDSLGHVIAVSAVQKSDITGLGIPGSDTTYSLASAYNNGLMSSDQYSKLSGIESGANKTTVDSTLSGTSANPVQNKVLYVALPWEYYATFYVDSWTTASTDEQAQGFAYKQTVYPAKKISVAPNLTANSMFLSLGSTNKTNVFATDVILADSMDKINGGLVYTGAGTITALVEEKPSSDVVMNWWLRT</sequence>
<accession>A0A8S5MYJ0</accession>
<organism evidence="1">
    <name type="scientific">Myoviridae sp. ctNDZ29</name>
    <dbReference type="NCBI Taxonomy" id="2826643"/>
    <lineage>
        <taxon>Viruses</taxon>
        <taxon>Duplodnaviria</taxon>
        <taxon>Heunggongvirae</taxon>
        <taxon>Uroviricota</taxon>
        <taxon>Caudoviricetes</taxon>
    </lineage>
</organism>
<name>A0A8S5MYJ0_9CAUD</name>
<reference evidence="1" key="1">
    <citation type="journal article" date="2021" name="Proc. Natl. Acad. Sci. U.S.A.">
        <title>A Catalog of Tens of Thousands of Viruses from Human Metagenomes Reveals Hidden Associations with Chronic Diseases.</title>
        <authorList>
            <person name="Tisza M.J."/>
            <person name="Buck C.B."/>
        </authorList>
    </citation>
    <scope>NUCLEOTIDE SEQUENCE</scope>
    <source>
        <strain evidence="1">CtNDZ29</strain>
    </source>
</reference>
<dbReference type="EMBL" id="BK015020">
    <property type="protein sequence ID" value="DAD87393.1"/>
    <property type="molecule type" value="Genomic_DNA"/>
</dbReference>
<protein>
    <submittedName>
        <fullName evidence="1">Uncharacterized protein</fullName>
    </submittedName>
</protein>